<dbReference type="GO" id="GO:0047728">
    <property type="term" value="F:carnitine 3-dehydrogenase activity"/>
    <property type="evidence" value="ECO:0007669"/>
    <property type="project" value="UniProtKB-UniRule"/>
</dbReference>
<dbReference type="Gene3D" id="1.10.1040.10">
    <property type="entry name" value="N-(1-d-carboxylethyl)-l-norvaline Dehydrogenase, domain 2"/>
    <property type="match status" value="1"/>
</dbReference>
<dbReference type="SUPFAM" id="SSF48179">
    <property type="entry name" value="6-phosphogluconate dehydrogenase C-terminal domain-like"/>
    <property type="match status" value="1"/>
</dbReference>
<dbReference type="PANTHER" id="PTHR48075:SF5">
    <property type="entry name" value="3-HYDROXYBUTYRYL-COA DEHYDROGENASE"/>
    <property type="match status" value="1"/>
</dbReference>
<keyword evidence="7 8" id="KW-0520">NAD</keyword>
<sequence length="494" mass="54600">MSGLPGLKTVGLLGGGVIGGAWAARFALNGVDVKLYDIDPQATRKMGEIMGNARRAYRKLTLAPLPQEGTITFVSTPEEAVTDVDFVQESAPERLELKQELLARASKAASPTTVFGSSTSGLLPTQIQKDMVNPERFVVGHPFNPVYLMPLVEICGGDLTSQATKERAREVYTQIGMRPLMLSKEIDGFVADRLMEALWREALWMVNDGIATAEEIDDAMRFGPGLRWSFMGTFLVYRIAGGEAGMRHFMAQFGPSLKWPWTKLMDVPELDDVLLEKIVSQSDDQAGTATIRELEALRDDCLVSVFQGLRNQNYGAGQVLADYEKMLFGRGPVPVLDPLAPSVSHEMFIPAEWTDYNGHTNDSRYSQLVSEASDTFFRAIGFTPEYLATGRTFYTVEGHSRFLDQTRSGDKIKVLTRVSSYDEKRIHLWSEVVREDGVVAFTAEHLFMHVDTSTEKTSPMGSDMFALLKPIADAHAKLPAPIGIGRHVGERPAK</sequence>
<dbReference type="GO" id="GO:0006631">
    <property type="term" value="P:fatty acid metabolic process"/>
    <property type="evidence" value="ECO:0007669"/>
    <property type="project" value="InterPro"/>
</dbReference>
<dbReference type="Pfam" id="PF13279">
    <property type="entry name" value="4HBT_2"/>
    <property type="match status" value="1"/>
</dbReference>
<comment type="subunit">
    <text evidence="4 8">Homodimer.</text>
</comment>
<dbReference type="PANTHER" id="PTHR48075">
    <property type="entry name" value="3-HYDROXYACYL-COA DEHYDROGENASE FAMILY PROTEIN"/>
    <property type="match status" value="1"/>
</dbReference>
<evidence type="ECO:0000256" key="4">
    <source>
        <dbReference type="ARBA" id="ARBA00011738"/>
    </source>
</evidence>
<evidence type="ECO:0000256" key="6">
    <source>
        <dbReference type="ARBA" id="ARBA00023002"/>
    </source>
</evidence>
<dbReference type="InterPro" id="IPR029069">
    <property type="entry name" value="HotDog_dom_sf"/>
</dbReference>
<comment type="similarity">
    <text evidence="8">Belongs to the 3-hydroxyacyl-CoA dehydrogenase family. L-carnitine dehydrogenase subfamily.</text>
</comment>
<dbReference type="GO" id="GO:0070403">
    <property type="term" value="F:NAD+ binding"/>
    <property type="evidence" value="ECO:0007669"/>
    <property type="project" value="InterPro"/>
</dbReference>
<keyword evidence="6 8" id="KW-0560">Oxidoreductase</keyword>
<evidence type="ECO:0000256" key="1">
    <source>
        <dbReference type="ARBA" id="ARBA00004496"/>
    </source>
</evidence>
<dbReference type="InterPro" id="IPR008927">
    <property type="entry name" value="6-PGluconate_DH-like_C_sf"/>
</dbReference>
<dbReference type="InterPro" id="IPR013328">
    <property type="entry name" value="6PGD_dom2"/>
</dbReference>
<dbReference type="Proteomes" id="UP000051017">
    <property type="component" value="Unassembled WGS sequence"/>
</dbReference>
<gene>
    <name evidence="11" type="ORF">ABR75_03935</name>
</gene>
<dbReference type="GO" id="GO:0005737">
    <property type="term" value="C:cytoplasm"/>
    <property type="evidence" value="ECO:0007669"/>
    <property type="project" value="UniProtKB-SubCell"/>
</dbReference>
<evidence type="ECO:0000256" key="2">
    <source>
        <dbReference type="ARBA" id="ARBA00004855"/>
    </source>
</evidence>
<dbReference type="Pfam" id="PF00725">
    <property type="entry name" value="3HCDH"/>
    <property type="match status" value="1"/>
</dbReference>
<dbReference type="InterPro" id="IPR006176">
    <property type="entry name" value="3-OHacyl-CoA_DH_NAD-bd"/>
</dbReference>
<protein>
    <recommendedName>
        <fullName evidence="8">L-carnitine dehydrogenase</fullName>
        <shortName evidence="8">CDH</shortName>
        <shortName evidence="8">L-CDH</shortName>
        <ecNumber evidence="8">1.1.1.108</ecNumber>
    </recommendedName>
</protein>
<feature type="domain" description="3-hydroxyacyl-CoA dehydrogenase C-terminal" evidence="9">
    <location>
        <begin position="188"/>
        <end position="258"/>
    </location>
</feature>
<dbReference type="Gene3D" id="3.10.129.10">
    <property type="entry name" value="Hotdog Thioesterase"/>
    <property type="match status" value="1"/>
</dbReference>
<evidence type="ECO:0000259" key="9">
    <source>
        <dbReference type="Pfam" id="PF00725"/>
    </source>
</evidence>
<dbReference type="SUPFAM" id="SSF51735">
    <property type="entry name" value="NAD(P)-binding Rossmann-fold domains"/>
    <property type="match status" value="1"/>
</dbReference>
<organism evidence="11 12">
    <name type="scientific">Acidimicrobiia bacterium BACL6 MAG-120924-bin43</name>
    <dbReference type="NCBI Taxonomy" id="1655583"/>
    <lineage>
        <taxon>Bacteria</taxon>
        <taxon>Bacillati</taxon>
        <taxon>Actinomycetota</taxon>
        <taxon>Acidimicrobiia</taxon>
        <taxon>acIV cluster</taxon>
    </lineage>
</organism>
<dbReference type="EC" id="1.1.1.108" evidence="8"/>
<dbReference type="InterPro" id="IPR026578">
    <property type="entry name" value="L-carnitine_dehydrogenase"/>
</dbReference>
<name>A0A0R2QDK5_9ACTN</name>
<accession>A0A0R2QDK5</accession>
<comment type="pathway">
    <text evidence="2 8">Amine and polyamine metabolism; carnitine metabolism.</text>
</comment>
<dbReference type="SUPFAM" id="SSF54637">
    <property type="entry name" value="Thioesterase/thiol ester dehydrase-isomerase"/>
    <property type="match status" value="1"/>
</dbReference>
<dbReference type="AlphaFoldDB" id="A0A0R2QDK5"/>
<evidence type="ECO:0000256" key="7">
    <source>
        <dbReference type="ARBA" id="ARBA00023027"/>
    </source>
</evidence>
<dbReference type="Gene3D" id="3.40.50.720">
    <property type="entry name" value="NAD(P)-binding Rossmann-like Domain"/>
    <property type="match status" value="1"/>
</dbReference>
<dbReference type="NCBIfam" id="NF005716">
    <property type="entry name" value="PRK07531.1"/>
    <property type="match status" value="1"/>
</dbReference>
<dbReference type="UniPathway" id="UPA00117"/>
<dbReference type="GO" id="GO:0009437">
    <property type="term" value="P:carnitine metabolic process"/>
    <property type="evidence" value="ECO:0007669"/>
    <property type="project" value="UniProtKB-UniRule"/>
</dbReference>
<evidence type="ECO:0000259" key="10">
    <source>
        <dbReference type="Pfam" id="PF02737"/>
    </source>
</evidence>
<dbReference type="EMBL" id="LIBJ01000094">
    <property type="protein sequence ID" value="KRO48356.1"/>
    <property type="molecule type" value="Genomic_DNA"/>
</dbReference>
<dbReference type="InterPro" id="IPR006108">
    <property type="entry name" value="3HC_DH_C"/>
</dbReference>
<reference evidence="11 12" key="1">
    <citation type="submission" date="2015-10" db="EMBL/GenBank/DDBJ databases">
        <title>Metagenome-Assembled Genomes uncover a global brackish microbiome.</title>
        <authorList>
            <person name="Hugerth L.W."/>
            <person name="Larsson J."/>
            <person name="Alneberg J."/>
            <person name="Lindh M.V."/>
            <person name="Legrand C."/>
            <person name="Pinhassi J."/>
            <person name="Andersson A.F."/>
        </authorList>
    </citation>
    <scope>NUCLEOTIDE SEQUENCE [LARGE SCALE GENOMIC DNA]</scope>
    <source>
        <strain evidence="11">BACL6 MAG-120924-bin43</strain>
    </source>
</reference>
<proteinExistence type="inferred from homology"/>
<dbReference type="CDD" id="cd00586">
    <property type="entry name" value="4HBT"/>
    <property type="match status" value="1"/>
</dbReference>
<feature type="binding site" evidence="8">
    <location>
        <begin position="14"/>
        <end position="19"/>
    </location>
    <ligand>
        <name>NAD(+)</name>
        <dbReference type="ChEBI" id="CHEBI:57540"/>
    </ligand>
</feature>
<evidence type="ECO:0000256" key="5">
    <source>
        <dbReference type="ARBA" id="ARBA00022490"/>
    </source>
</evidence>
<comment type="subcellular location">
    <subcellularLocation>
        <location evidence="1 8">Cytoplasm</location>
    </subcellularLocation>
</comment>
<comment type="function">
    <text evidence="8">Catalyzes the NAD(+)-dependent oxidation of L-carnitine to 3-dehydrocarnitine.</text>
</comment>
<dbReference type="Pfam" id="PF02737">
    <property type="entry name" value="3HCDH_N"/>
    <property type="match status" value="1"/>
</dbReference>
<evidence type="ECO:0000256" key="8">
    <source>
        <dbReference type="HAMAP-Rule" id="MF_02129"/>
    </source>
</evidence>
<comment type="catalytic activity">
    <reaction evidence="8">
        <text>carnitine + NAD(+) = 3-dehydrocarnitine + NADH + H(+)</text>
        <dbReference type="Rhea" id="RHEA:19265"/>
        <dbReference type="ChEBI" id="CHEBI:15378"/>
        <dbReference type="ChEBI" id="CHEBI:17126"/>
        <dbReference type="ChEBI" id="CHEBI:57540"/>
        <dbReference type="ChEBI" id="CHEBI:57885"/>
        <dbReference type="ChEBI" id="CHEBI:57945"/>
        <dbReference type="EC" id="1.1.1.108"/>
    </reaction>
</comment>
<feature type="domain" description="3-hydroxyacyl-CoA dehydrogenase NAD binding" evidence="10">
    <location>
        <begin position="9"/>
        <end position="184"/>
    </location>
</feature>
<evidence type="ECO:0000256" key="3">
    <source>
        <dbReference type="ARBA" id="ARBA00005086"/>
    </source>
</evidence>
<evidence type="ECO:0000313" key="12">
    <source>
        <dbReference type="Proteomes" id="UP000051017"/>
    </source>
</evidence>
<dbReference type="HAMAP" id="MF_02129">
    <property type="entry name" value="L_carnitine_dehydrog"/>
    <property type="match status" value="1"/>
</dbReference>
<evidence type="ECO:0000313" key="11">
    <source>
        <dbReference type="EMBL" id="KRO48356.1"/>
    </source>
</evidence>
<comment type="caution">
    <text evidence="11">The sequence shown here is derived from an EMBL/GenBank/DDBJ whole genome shotgun (WGS) entry which is preliminary data.</text>
</comment>
<dbReference type="InterPro" id="IPR036291">
    <property type="entry name" value="NAD(P)-bd_dom_sf"/>
</dbReference>
<keyword evidence="5 8" id="KW-0963">Cytoplasm</keyword>
<comment type="pathway">
    <text evidence="3">Lipid metabolism; butanoate metabolism.</text>
</comment>